<feature type="region of interest" description="Disordered" evidence="6">
    <location>
        <begin position="330"/>
        <end position="355"/>
    </location>
</feature>
<gene>
    <name evidence="8" type="ORF">P691DRAFT_204661</name>
</gene>
<dbReference type="GO" id="GO:0008270">
    <property type="term" value="F:zinc ion binding"/>
    <property type="evidence" value="ECO:0007669"/>
    <property type="project" value="UniProtKB-KW"/>
</dbReference>
<sequence length="534" mass="56403">MLASERSPPPSSPSPTERERKTSTKMKKPPPLKKRHTKPCKFYQFGRCPHTAEECNFAHVSIMPGLSTSPMLTVSPGVGLGGLCKHYLVGQCTSERVCGLRHGHPGESLRRTASLIVLDVYHITPDINALGAQLGSLQMSPASSLSPTTPYTGDFGYPSPYGAYPPYYHQTWLSSPYNEHSGTRFITSGGHVSSGPVIKDPGAESPSISTSISTEGSAASHLDTPVIEGGLLAGSLGLGRVNKHGEDDNQVHDYDDIDAGVVVTEDPQFAEHAHNAHQSQVRVLDMDHAPPGVGLGFGGHGGPGYLPPPPLWEAGGAHYYSPGGYSVGDQKSAVAPRTNPPTRSSSRASSRSKSTRYKTKPCKFYTVEKGCPSGDGCTFIHDASIPPVPPIIRSHSKSPKLCGSSDSRVRSPTTSADKDDEKSKKSGSQDDDEAGDNKEKSFFPITWRVIGGGVLIGGKRVAGSVENDLHGSQEGGSISLETGASDSTDSGRRVFSKLGASATRPRSRSTSAPLRRPGRGIGNGNGNLFSAESP</sequence>
<evidence type="ECO:0000313" key="8">
    <source>
        <dbReference type="EMBL" id="KAF9454876.1"/>
    </source>
</evidence>
<dbReference type="GO" id="GO:0003729">
    <property type="term" value="F:mRNA binding"/>
    <property type="evidence" value="ECO:0007669"/>
    <property type="project" value="InterPro"/>
</dbReference>
<protein>
    <recommendedName>
        <fullName evidence="7">C3H1-type domain-containing protein</fullName>
    </recommendedName>
</protein>
<keyword evidence="2" id="KW-0677">Repeat</keyword>
<reference evidence="8" key="1">
    <citation type="submission" date="2020-11" db="EMBL/GenBank/DDBJ databases">
        <authorList>
            <consortium name="DOE Joint Genome Institute"/>
            <person name="Ahrendt S."/>
            <person name="Riley R."/>
            <person name="Andreopoulos W."/>
            <person name="Labutti K."/>
            <person name="Pangilinan J."/>
            <person name="Ruiz-Duenas F.J."/>
            <person name="Barrasa J.M."/>
            <person name="Sanchez-Garcia M."/>
            <person name="Camarero S."/>
            <person name="Miyauchi S."/>
            <person name="Serrano A."/>
            <person name="Linde D."/>
            <person name="Babiker R."/>
            <person name="Drula E."/>
            <person name="Ayuso-Fernandez I."/>
            <person name="Pacheco R."/>
            <person name="Padilla G."/>
            <person name="Ferreira P."/>
            <person name="Barriuso J."/>
            <person name="Kellner H."/>
            <person name="Castanera R."/>
            <person name="Alfaro M."/>
            <person name="Ramirez L."/>
            <person name="Pisabarro A.G."/>
            <person name="Kuo A."/>
            <person name="Tritt A."/>
            <person name="Lipzen A."/>
            <person name="He G."/>
            <person name="Yan M."/>
            <person name="Ng V."/>
            <person name="Cullen D."/>
            <person name="Martin F."/>
            <person name="Rosso M.-N."/>
            <person name="Henrissat B."/>
            <person name="Hibbett D."/>
            <person name="Martinez A.T."/>
            <person name="Grigoriev I.V."/>
        </authorList>
    </citation>
    <scope>NUCLEOTIDE SEQUENCE</scope>
    <source>
        <strain evidence="8">MF-IS2</strain>
    </source>
</reference>
<dbReference type="Gene3D" id="4.10.1000.10">
    <property type="entry name" value="Zinc finger, CCCH-type"/>
    <property type="match status" value="2"/>
</dbReference>
<dbReference type="InterPro" id="IPR045877">
    <property type="entry name" value="ZFP36-like"/>
</dbReference>
<evidence type="ECO:0000256" key="1">
    <source>
        <dbReference type="ARBA" id="ARBA00022723"/>
    </source>
</evidence>
<dbReference type="InterPro" id="IPR036855">
    <property type="entry name" value="Znf_CCCH_sf"/>
</dbReference>
<keyword evidence="9" id="KW-1185">Reference proteome</keyword>
<keyword evidence="3 5" id="KW-0863">Zinc-finger</keyword>
<feature type="region of interest" description="Disordered" evidence="6">
    <location>
        <begin position="390"/>
        <end position="439"/>
    </location>
</feature>
<comment type="caution">
    <text evidence="8">The sequence shown here is derived from an EMBL/GenBank/DDBJ whole genome shotgun (WGS) entry which is preliminary data.</text>
</comment>
<dbReference type="AlphaFoldDB" id="A0A9P5XT05"/>
<evidence type="ECO:0000256" key="5">
    <source>
        <dbReference type="PROSITE-ProRule" id="PRU00723"/>
    </source>
</evidence>
<keyword evidence="1 5" id="KW-0479">Metal-binding</keyword>
<feature type="compositionally biased region" description="Polar residues" evidence="6">
    <location>
        <begin position="404"/>
        <end position="414"/>
    </location>
</feature>
<accession>A0A9P5XT05</accession>
<evidence type="ECO:0000256" key="4">
    <source>
        <dbReference type="ARBA" id="ARBA00022833"/>
    </source>
</evidence>
<proteinExistence type="predicted"/>
<dbReference type="PANTHER" id="PTHR12547">
    <property type="entry name" value="CCCH ZINC FINGER/TIS11-RELATED"/>
    <property type="match status" value="1"/>
</dbReference>
<dbReference type="PANTHER" id="PTHR12547:SF18">
    <property type="entry name" value="PROTEIN TIS11"/>
    <property type="match status" value="1"/>
</dbReference>
<organism evidence="8 9">
    <name type="scientific">Macrolepiota fuliginosa MF-IS2</name>
    <dbReference type="NCBI Taxonomy" id="1400762"/>
    <lineage>
        <taxon>Eukaryota</taxon>
        <taxon>Fungi</taxon>
        <taxon>Dikarya</taxon>
        <taxon>Basidiomycota</taxon>
        <taxon>Agaricomycotina</taxon>
        <taxon>Agaricomycetes</taxon>
        <taxon>Agaricomycetidae</taxon>
        <taxon>Agaricales</taxon>
        <taxon>Agaricineae</taxon>
        <taxon>Agaricaceae</taxon>
        <taxon>Macrolepiota</taxon>
    </lineage>
</organism>
<feature type="compositionally biased region" description="Low complexity" evidence="6">
    <location>
        <begin position="336"/>
        <end position="352"/>
    </location>
</feature>
<feature type="compositionally biased region" description="Basic and acidic residues" evidence="6">
    <location>
        <begin position="416"/>
        <end position="428"/>
    </location>
</feature>
<feature type="region of interest" description="Disordered" evidence="6">
    <location>
        <begin position="1"/>
        <end position="37"/>
    </location>
</feature>
<feature type="domain" description="C3H1-type" evidence="7">
    <location>
        <begin position="34"/>
        <end position="62"/>
    </location>
</feature>
<feature type="compositionally biased region" description="Polar residues" evidence="6">
    <location>
        <begin position="475"/>
        <end position="488"/>
    </location>
</feature>
<feature type="zinc finger region" description="C3H1-type" evidence="5">
    <location>
        <begin position="356"/>
        <end position="384"/>
    </location>
</feature>
<dbReference type="Proteomes" id="UP000807342">
    <property type="component" value="Unassembled WGS sequence"/>
</dbReference>
<dbReference type="OrthoDB" id="411372at2759"/>
<evidence type="ECO:0000256" key="6">
    <source>
        <dbReference type="SAM" id="MobiDB-lite"/>
    </source>
</evidence>
<dbReference type="InterPro" id="IPR000571">
    <property type="entry name" value="Znf_CCCH"/>
</dbReference>
<feature type="compositionally biased region" description="Basic residues" evidence="6">
    <location>
        <begin position="23"/>
        <end position="37"/>
    </location>
</feature>
<feature type="domain" description="C3H1-type" evidence="7">
    <location>
        <begin position="356"/>
        <end position="384"/>
    </location>
</feature>
<feature type="region of interest" description="Disordered" evidence="6">
    <location>
        <begin position="467"/>
        <end position="534"/>
    </location>
</feature>
<feature type="zinc finger region" description="C3H1-type" evidence="5">
    <location>
        <begin position="34"/>
        <end position="62"/>
    </location>
</feature>
<feature type="compositionally biased region" description="Low complexity" evidence="6">
    <location>
        <begin position="203"/>
        <end position="220"/>
    </location>
</feature>
<feature type="region of interest" description="Disordered" evidence="6">
    <location>
        <begin position="186"/>
        <end position="221"/>
    </location>
</feature>
<dbReference type="SUPFAM" id="SSF90229">
    <property type="entry name" value="CCCH zinc finger"/>
    <property type="match status" value="1"/>
</dbReference>
<dbReference type="EMBL" id="MU151052">
    <property type="protein sequence ID" value="KAF9454876.1"/>
    <property type="molecule type" value="Genomic_DNA"/>
</dbReference>
<dbReference type="SMART" id="SM00356">
    <property type="entry name" value="ZnF_C3H1"/>
    <property type="match status" value="3"/>
</dbReference>
<evidence type="ECO:0000259" key="7">
    <source>
        <dbReference type="PROSITE" id="PS50103"/>
    </source>
</evidence>
<evidence type="ECO:0000256" key="2">
    <source>
        <dbReference type="ARBA" id="ARBA00022737"/>
    </source>
</evidence>
<name>A0A9P5XT05_9AGAR</name>
<evidence type="ECO:0000256" key="3">
    <source>
        <dbReference type="ARBA" id="ARBA00022771"/>
    </source>
</evidence>
<dbReference type="PROSITE" id="PS50103">
    <property type="entry name" value="ZF_C3H1"/>
    <property type="match status" value="2"/>
</dbReference>
<evidence type="ECO:0000313" key="9">
    <source>
        <dbReference type="Proteomes" id="UP000807342"/>
    </source>
</evidence>
<keyword evidence="4 5" id="KW-0862">Zinc</keyword>
<feature type="compositionally biased region" description="Low complexity" evidence="6">
    <location>
        <begin position="500"/>
        <end position="515"/>
    </location>
</feature>